<protein>
    <submittedName>
        <fullName evidence="4">Transcriptional regulator</fullName>
    </submittedName>
</protein>
<proteinExistence type="inferred from homology"/>
<dbReference type="Gene3D" id="3.30.530.20">
    <property type="match status" value="1"/>
</dbReference>
<feature type="compositionally biased region" description="Low complexity" evidence="2">
    <location>
        <begin position="162"/>
        <end position="174"/>
    </location>
</feature>
<feature type="domain" description="Activator of Hsp90 ATPase homologue 1/2-like C-terminal" evidence="3">
    <location>
        <begin position="20"/>
        <end position="158"/>
    </location>
</feature>
<dbReference type="EMBL" id="BOOP01000004">
    <property type="protein sequence ID" value="GII36506.1"/>
    <property type="molecule type" value="Genomic_DNA"/>
</dbReference>
<sequence>MAGTTDGTRTVQVHQVSIRATPEAIWEAITRPEWAERYGYRTPVEYELRPGGTYKALASAEMKAMGSPDVAVEGTVIEVDPPRRLVQTWHPVWDAETSAEPVTRLTYEIEPGESGVTKLTVIHDVTDAPRVAAQVGGEIPGAGGGWSAQLGELRALLEAAGNSAAGSSAAGNGAVTPDGVQEAGR</sequence>
<evidence type="ECO:0000313" key="4">
    <source>
        <dbReference type="EMBL" id="GII36506.1"/>
    </source>
</evidence>
<dbReference type="RefSeq" id="WP_204072205.1">
    <property type="nucleotide sequence ID" value="NZ_BAABHI010000012.1"/>
</dbReference>
<dbReference type="InterPro" id="IPR013538">
    <property type="entry name" value="ASHA1/2-like_C"/>
</dbReference>
<evidence type="ECO:0000256" key="2">
    <source>
        <dbReference type="SAM" id="MobiDB-lite"/>
    </source>
</evidence>
<evidence type="ECO:0000313" key="5">
    <source>
        <dbReference type="Proteomes" id="UP000622547"/>
    </source>
</evidence>
<dbReference type="SUPFAM" id="SSF55961">
    <property type="entry name" value="Bet v1-like"/>
    <property type="match status" value="1"/>
</dbReference>
<feature type="region of interest" description="Disordered" evidence="2">
    <location>
        <begin position="162"/>
        <end position="185"/>
    </location>
</feature>
<comment type="similarity">
    <text evidence="1">Belongs to the AHA1 family.</text>
</comment>
<name>A0A8J3U1H2_9ACTN</name>
<comment type="caution">
    <text evidence="4">The sequence shown here is derived from an EMBL/GenBank/DDBJ whole genome shotgun (WGS) entry which is preliminary data.</text>
</comment>
<evidence type="ECO:0000259" key="3">
    <source>
        <dbReference type="Pfam" id="PF08327"/>
    </source>
</evidence>
<evidence type="ECO:0000256" key="1">
    <source>
        <dbReference type="ARBA" id="ARBA00006817"/>
    </source>
</evidence>
<gene>
    <name evidence="4" type="ORF">Pph01_15090</name>
</gene>
<dbReference type="Proteomes" id="UP000622547">
    <property type="component" value="Unassembled WGS sequence"/>
</dbReference>
<dbReference type="InterPro" id="IPR023393">
    <property type="entry name" value="START-like_dom_sf"/>
</dbReference>
<dbReference type="Pfam" id="PF08327">
    <property type="entry name" value="AHSA1"/>
    <property type="match status" value="1"/>
</dbReference>
<keyword evidence="5" id="KW-1185">Reference proteome</keyword>
<dbReference type="AlphaFoldDB" id="A0A8J3U1H2"/>
<reference evidence="4 5" key="1">
    <citation type="submission" date="2021-01" db="EMBL/GenBank/DDBJ databases">
        <title>Whole genome shotgun sequence of Planotetraspora phitsanulokensis NBRC 104273.</title>
        <authorList>
            <person name="Komaki H."/>
            <person name="Tamura T."/>
        </authorList>
    </citation>
    <scope>NUCLEOTIDE SEQUENCE [LARGE SCALE GENOMIC DNA]</scope>
    <source>
        <strain evidence="4 5">NBRC 104273</strain>
    </source>
</reference>
<accession>A0A8J3U1H2</accession>
<organism evidence="4 5">
    <name type="scientific">Planotetraspora phitsanulokensis</name>
    <dbReference type="NCBI Taxonomy" id="575192"/>
    <lineage>
        <taxon>Bacteria</taxon>
        <taxon>Bacillati</taxon>
        <taxon>Actinomycetota</taxon>
        <taxon>Actinomycetes</taxon>
        <taxon>Streptosporangiales</taxon>
        <taxon>Streptosporangiaceae</taxon>
        <taxon>Planotetraspora</taxon>
    </lineage>
</organism>